<organism evidence="2">
    <name type="scientific">Serpula lacrymans var. lacrymans (strain S7.3)</name>
    <name type="common">Dry rot fungus</name>
    <dbReference type="NCBI Taxonomy" id="936435"/>
    <lineage>
        <taxon>Eukaryota</taxon>
        <taxon>Fungi</taxon>
        <taxon>Dikarya</taxon>
        <taxon>Basidiomycota</taxon>
        <taxon>Agaricomycotina</taxon>
        <taxon>Agaricomycetes</taxon>
        <taxon>Agaricomycetidae</taxon>
        <taxon>Boletales</taxon>
        <taxon>Coniophorineae</taxon>
        <taxon>Serpulaceae</taxon>
        <taxon>Serpula</taxon>
    </lineage>
</organism>
<evidence type="ECO:0000313" key="1">
    <source>
        <dbReference type="EMBL" id="EGN99366.1"/>
    </source>
</evidence>
<evidence type="ECO:0000313" key="2">
    <source>
        <dbReference type="Proteomes" id="UP000008063"/>
    </source>
</evidence>
<dbReference type="HOGENOM" id="CLU_3020105_0_0_1"/>
<feature type="non-terminal residue" evidence="1">
    <location>
        <position position="56"/>
    </location>
</feature>
<name>F8PX91_SERL3</name>
<accession>F8PX91</accession>
<proteinExistence type="predicted"/>
<protein>
    <submittedName>
        <fullName evidence="1">Uncharacterized protein</fullName>
    </submittedName>
</protein>
<dbReference type="AlphaFoldDB" id="F8PX91"/>
<dbReference type="InParanoid" id="F8PX91"/>
<gene>
    <name evidence="1" type="ORF">SERLA73DRAFT_137679</name>
</gene>
<reference evidence="2" key="1">
    <citation type="journal article" date="2011" name="Science">
        <title>The plant cell wall-decomposing machinery underlies the functional diversity of forest fungi.</title>
        <authorList>
            <person name="Eastwood D.C."/>
            <person name="Floudas D."/>
            <person name="Binder M."/>
            <person name="Majcherczyk A."/>
            <person name="Schneider P."/>
            <person name="Aerts A."/>
            <person name="Asiegbu F.O."/>
            <person name="Baker S.E."/>
            <person name="Barry K."/>
            <person name="Bendiksby M."/>
            <person name="Blumentritt M."/>
            <person name="Coutinho P.M."/>
            <person name="Cullen D."/>
            <person name="de Vries R.P."/>
            <person name="Gathman A."/>
            <person name="Goodell B."/>
            <person name="Henrissat B."/>
            <person name="Ihrmark K."/>
            <person name="Kauserud H."/>
            <person name="Kohler A."/>
            <person name="LaButti K."/>
            <person name="Lapidus A."/>
            <person name="Lavin J.L."/>
            <person name="Lee Y.-H."/>
            <person name="Lindquist E."/>
            <person name="Lilly W."/>
            <person name="Lucas S."/>
            <person name="Morin E."/>
            <person name="Murat C."/>
            <person name="Oguiza J.A."/>
            <person name="Park J."/>
            <person name="Pisabarro A.G."/>
            <person name="Riley R."/>
            <person name="Rosling A."/>
            <person name="Salamov A."/>
            <person name="Schmidt O."/>
            <person name="Schmutz J."/>
            <person name="Skrede I."/>
            <person name="Stenlid J."/>
            <person name="Wiebenga A."/>
            <person name="Xie X."/>
            <person name="Kuees U."/>
            <person name="Hibbett D.S."/>
            <person name="Hoffmeister D."/>
            <person name="Hoegberg N."/>
            <person name="Martin F."/>
            <person name="Grigoriev I.V."/>
            <person name="Watkinson S.C."/>
        </authorList>
    </citation>
    <scope>NUCLEOTIDE SEQUENCE [LARGE SCALE GENOMIC DNA]</scope>
    <source>
        <strain evidence="2">strain S7.3</strain>
    </source>
</reference>
<dbReference type="EMBL" id="GL945480">
    <property type="protein sequence ID" value="EGN99366.1"/>
    <property type="molecule type" value="Genomic_DNA"/>
</dbReference>
<keyword evidence="2" id="KW-1185">Reference proteome</keyword>
<sequence length="56" mass="5854">MMKGVGVDDGANCCISACGVISEPPKELFSNTNLVGFPVRSRSHSIARSNGKRCGV</sequence>
<dbReference type="Proteomes" id="UP000008063">
    <property type="component" value="Unassembled WGS sequence"/>
</dbReference>